<organism evidence="8 9">
    <name type="scientific">Butyrivibrio fibrisolvens DSM 3071</name>
    <dbReference type="NCBI Taxonomy" id="1121131"/>
    <lineage>
        <taxon>Bacteria</taxon>
        <taxon>Bacillati</taxon>
        <taxon>Bacillota</taxon>
        <taxon>Clostridia</taxon>
        <taxon>Lachnospirales</taxon>
        <taxon>Lachnospiraceae</taxon>
        <taxon>Butyrivibrio</taxon>
    </lineage>
</organism>
<sequence>MKLKLNYGRTVLIGFAFMSICIFWQFYDNEIPRILKYTFGLGEGITGFIMALDNIFALFLLPIFGTLSDRTNTKVGKRMPFVLIGTVLSTILFQLLINVANVPGRLALFIVILLLLLVSMGIYRSPAVAMMPDLTPPPLRSRANAIINLMGTVGAVYTLAMISILLKDADDQAKTNYTPLALAISVAMVICVIILFVTIKENKIRDEVTKEVESAGLSMNDADDEASEKIAKAKEDGSFDKENHSEPSVKRSLNFLLISVLLWFTAYNAVTTAFSRYVEEVWGLKNGAYANCLMIATVAAVVSYLPIGWISSKIGRKKTILMGVSVMSICYLAGAFATGYSGAIVVMFVLIGFGWASINVNSYPMVVQMSNASDIGKYTGYYYTFSMAAQVFTPIASGILLEYVSYRTLFPYACVFSTLAFITMLMVKHGDSERQA</sequence>
<dbReference type="GO" id="GO:0005886">
    <property type="term" value="C:plasma membrane"/>
    <property type="evidence" value="ECO:0007669"/>
    <property type="project" value="UniProtKB-SubCell"/>
</dbReference>
<evidence type="ECO:0000256" key="3">
    <source>
        <dbReference type="ARBA" id="ARBA00022692"/>
    </source>
</evidence>
<dbReference type="Proteomes" id="UP000184278">
    <property type="component" value="Unassembled WGS sequence"/>
</dbReference>
<keyword evidence="2" id="KW-0813">Transport</keyword>
<feature type="transmembrane region" description="Helical" evidence="6">
    <location>
        <begin position="381"/>
        <end position="403"/>
    </location>
</feature>
<evidence type="ECO:0000256" key="1">
    <source>
        <dbReference type="ARBA" id="ARBA00004651"/>
    </source>
</evidence>
<keyword evidence="3 6" id="KW-0812">Transmembrane</keyword>
<accession>A0A1M5W8T6</accession>
<proteinExistence type="predicted"/>
<protein>
    <submittedName>
        <fullName evidence="8">Na+/melibiose symporter</fullName>
    </submittedName>
</protein>
<feature type="domain" description="Major facilitator superfamily (MFS) profile" evidence="7">
    <location>
        <begin position="1"/>
        <end position="432"/>
    </location>
</feature>
<dbReference type="InterPro" id="IPR036259">
    <property type="entry name" value="MFS_trans_sf"/>
</dbReference>
<feature type="transmembrane region" description="Helical" evidence="6">
    <location>
        <begin position="178"/>
        <end position="199"/>
    </location>
</feature>
<dbReference type="GO" id="GO:0022857">
    <property type="term" value="F:transmembrane transporter activity"/>
    <property type="evidence" value="ECO:0007669"/>
    <property type="project" value="InterPro"/>
</dbReference>
<evidence type="ECO:0000256" key="6">
    <source>
        <dbReference type="SAM" id="Phobius"/>
    </source>
</evidence>
<feature type="transmembrane region" description="Helical" evidence="6">
    <location>
        <begin position="145"/>
        <end position="166"/>
    </location>
</feature>
<dbReference type="InterPro" id="IPR020846">
    <property type="entry name" value="MFS_dom"/>
</dbReference>
<dbReference type="Gene3D" id="1.20.1250.20">
    <property type="entry name" value="MFS general substrate transporter like domains"/>
    <property type="match status" value="2"/>
</dbReference>
<feature type="transmembrane region" description="Helical" evidence="6">
    <location>
        <begin position="253"/>
        <end position="275"/>
    </location>
</feature>
<feature type="transmembrane region" description="Helical" evidence="6">
    <location>
        <begin position="106"/>
        <end position="124"/>
    </location>
</feature>
<reference evidence="9" key="1">
    <citation type="submission" date="2016-11" db="EMBL/GenBank/DDBJ databases">
        <authorList>
            <person name="Varghese N."/>
            <person name="Submissions S."/>
        </authorList>
    </citation>
    <scope>NUCLEOTIDE SEQUENCE [LARGE SCALE GENOMIC DNA]</scope>
    <source>
        <strain evidence="9">DSM 3071</strain>
    </source>
</reference>
<evidence type="ECO:0000256" key="5">
    <source>
        <dbReference type="ARBA" id="ARBA00023136"/>
    </source>
</evidence>
<evidence type="ECO:0000259" key="7">
    <source>
        <dbReference type="PROSITE" id="PS50850"/>
    </source>
</evidence>
<dbReference type="PANTHER" id="PTHR23528:SF1">
    <property type="entry name" value="MAJOR FACILITATOR SUPERFAMILY (MFS) PROFILE DOMAIN-CONTAINING PROTEIN"/>
    <property type="match status" value="1"/>
</dbReference>
<feature type="transmembrane region" description="Helical" evidence="6">
    <location>
        <begin position="343"/>
        <end position="360"/>
    </location>
</feature>
<feature type="transmembrane region" description="Helical" evidence="6">
    <location>
        <begin position="287"/>
        <end position="307"/>
    </location>
</feature>
<keyword evidence="5 6" id="KW-0472">Membrane</keyword>
<feature type="transmembrane region" description="Helical" evidence="6">
    <location>
        <begin position="79"/>
        <end position="100"/>
    </location>
</feature>
<dbReference type="RefSeq" id="WP_073385926.1">
    <property type="nucleotide sequence ID" value="NZ_FQXK01000007.1"/>
</dbReference>
<dbReference type="SUPFAM" id="SSF103473">
    <property type="entry name" value="MFS general substrate transporter"/>
    <property type="match status" value="1"/>
</dbReference>
<dbReference type="AlphaFoldDB" id="A0A1M5W8T6"/>
<keyword evidence="9" id="KW-1185">Reference proteome</keyword>
<dbReference type="EMBL" id="FQXK01000007">
    <property type="protein sequence ID" value="SHH83887.1"/>
    <property type="molecule type" value="Genomic_DNA"/>
</dbReference>
<feature type="transmembrane region" description="Helical" evidence="6">
    <location>
        <begin position="47"/>
        <end position="67"/>
    </location>
</feature>
<evidence type="ECO:0000313" key="8">
    <source>
        <dbReference type="EMBL" id="SHH83887.1"/>
    </source>
</evidence>
<comment type="subcellular location">
    <subcellularLocation>
        <location evidence="1">Cell membrane</location>
        <topology evidence="1">Multi-pass membrane protein</topology>
    </subcellularLocation>
</comment>
<dbReference type="PROSITE" id="PS50850">
    <property type="entry name" value="MFS"/>
    <property type="match status" value="1"/>
</dbReference>
<dbReference type="OrthoDB" id="7584869at2"/>
<feature type="transmembrane region" description="Helical" evidence="6">
    <location>
        <begin position="7"/>
        <end position="27"/>
    </location>
</feature>
<dbReference type="InterPro" id="IPR011701">
    <property type="entry name" value="MFS"/>
</dbReference>
<keyword evidence="4 6" id="KW-1133">Transmembrane helix</keyword>
<dbReference type="Pfam" id="PF07690">
    <property type="entry name" value="MFS_1"/>
    <property type="match status" value="1"/>
</dbReference>
<name>A0A1M5W8T6_BUTFI</name>
<evidence type="ECO:0000313" key="9">
    <source>
        <dbReference type="Proteomes" id="UP000184278"/>
    </source>
</evidence>
<evidence type="ECO:0000256" key="2">
    <source>
        <dbReference type="ARBA" id="ARBA00022448"/>
    </source>
</evidence>
<dbReference type="PANTHER" id="PTHR23528">
    <property type="match status" value="1"/>
</dbReference>
<dbReference type="STRING" id="1121131.SAMN02745229_00953"/>
<feature type="transmembrane region" description="Helical" evidence="6">
    <location>
        <begin position="409"/>
        <end position="427"/>
    </location>
</feature>
<evidence type="ECO:0000256" key="4">
    <source>
        <dbReference type="ARBA" id="ARBA00022989"/>
    </source>
</evidence>
<gene>
    <name evidence="8" type="ORF">SAMN02745229_00953</name>
</gene>
<dbReference type="GeneID" id="89510137"/>